<evidence type="ECO:0000256" key="1">
    <source>
        <dbReference type="ARBA" id="ARBA00004141"/>
    </source>
</evidence>
<keyword evidence="5" id="KW-1278">Translocase</keyword>
<keyword evidence="8" id="KW-1185">Reference proteome</keyword>
<evidence type="ECO:0000313" key="8">
    <source>
        <dbReference type="Proteomes" id="UP001589774"/>
    </source>
</evidence>
<keyword evidence="7" id="KW-0560">Oxidoreductase</keyword>
<dbReference type="PROSITE" id="PS00668">
    <property type="entry name" value="COMPLEX1_ND1_2"/>
    <property type="match status" value="1"/>
</dbReference>
<protein>
    <recommendedName>
        <fullName evidence="5">NADH-quinone oxidoreductase subunit H</fullName>
        <ecNumber evidence="5">7.1.1.-</ecNumber>
    </recommendedName>
    <alternativeName>
        <fullName evidence="5">NADH dehydrogenase I subunit H</fullName>
    </alternativeName>
    <alternativeName>
        <fullName evidence="5">NDH-1 subunit H</fullName>
    </alternativeName>
</protein>
<keyword evidence="5" id="KW-0874">Quinone</keyword>
<keyword evidence="2 5" id="KW-0812">Transmembrane</keyword>
<dbReference type="PANTHER" id="PTHR11432:SF3">
    <property type="entry name" value="NADH-UBIQUINONE OXIDOREDUCTASE CHAIN 1"/>
    <property type="match status" value="1"/>
</dbReference>
<keyword evidence="5 6" id="KW-0520">NAD</keyword>
<comment type="subcellular location">
    <subcellularLocation>
        <location evidence="5 6">Cell membrane</location>
        <topology evidence="5 6">Multi-pass membrane protein</topology>
    </subcellularLocation>
    <subcellularLocation>
        <location evidence="1">Membrane</location>
        <topology evidence="1">Multi-pass membrane protein</topology>
    </subcellularLocation>
</comment>
<evidence type="ECO:0000313" key="7">
    <source>
        <dbReference type="EMBL" id="MFC0318332.1"/>
    </source>
</evidence>
<feature type="transmembrane region" description="Helical" evidence="5">
    <location>
        <begin position="7"/>
        <end position="34"/>
    </location>
</feature>
<sequence length="364" mass="40051">MSANFVLSFYIIYILVAILLFTFLAGFTLFAVYAERKVAGFVQDRLGPMETGKFGSLQTIADILKLLQKEFITPASGDKVLFAAAPVIVFVAVYLGFAAMPWAPNVAPAALNLGLFYVIAIISVEAIGVLMAGWGSNNKFSLLGSLRAVAQIVSYEIPAGLALIAAVMITQTLDMQEMTINQGILTNERLLFLGFWDVSEIGGFFAWNIFQAPHLILAYIIYFVASLAECNRAPFDIPEAESELVSGYHTEYGGLRFAFFFLAEYCLMFLVSMIGVVLFLGGWNTPLPNIGALKLAAWTTGIVWGIVWVLLKTLTIVGIQILIRWTLPRLRVDQLMSLSWKVLTPLAFLCMAISGIWRILVMVG</sequence>
<comment type="catalytic activity">
    <reaction evidence="5">
        <text>a quinone + NADH + 5 H(+)(in) = a quinol + NAD(+) + 4 H(+)(out)</text>
        <dbReference type="Rhea" id="RHEA:57888"/>
        <dbReference type="ChEBI" id="CHEBI:15378"/>
        <dbReference type="ChEBI" id="CHEBI:24646"/>
        <dbReference type="ChEBI" id="CHEBI:57540"/>
        <dbReference type="ChEBI" id="CHEBI:57945"/>
        <dbReference type="ChEBI" id="CHEBI:132124"/>
    </reaction>
</comment>
<comment type="caution">
    <text evidence="7">The sequence shown here is derived from an EMBL/GenBank/DDBJ whole genome shotgun (WGS) entry which is preliminary data.</text>
</comment>
<evidence type="ECO:0000256" key="5">
    <source>
        <dbReference type="HAMAP-Rule" id="MF_01350"/>
    </source>
</evidence>
<evidence type="ECO:0000256" key="4">
    <source>
        <dbReference type="ARBA" id="ARBA00023136"/>
    </source>
</evidence>
<dbReference type="PROSITE" id="PS00667">
    <property type="entry name" value="COMPLEX1_ND1_1"/>
    <property type="match status" value="1"/>
</dbReference>
<dbReference type="GO" id="GO:0050136">
    <property type="term" value="F:NADH dehydrogenase (quinone) (non-electrogenic) activity"/>
    <property type="evidence" value="ECO:0007669"/>
    <property type="project" value="UniProtKB-EC"/>
</dbReference>
<dbReference type="Pfam" id="PF00146">
    <property type="entry name" value="NADHdh"/>
    <property type="match status" value="1"/>
</dbReference>
<accession>A0ABV6HHF5</accession>
<dbReference type="EMBL" id="JBHLWO010000001">
    <property type="protein sequence ID" value="MFC0318332.1"/>
    <property type="molecule type" value="Genomic_DNA"/>
</dbReference>
<keyword evidence="3 5" id="KW-1133">Transmembrane helix</keyword>
<gene>
    <name evidence="5 7" type="primary">nuoH</name>
    <name evidence="7" type="ORF">ACFFI0_08420</name>
</gene>
<dbReference type="RefSeq" id="WP_130856369.1">
    <property type="nucleotide sequence ID" value="NZ_JBHLWO010000001.1"/>
</dbReference>
<dbReference type="HAMAP" id="MF_01350">
    <property type="entry name" value="NDH1_NuoH"/>
    <property type="match status" value="1"/>
</dbReference>
<comment type="subunit">
    <text evidence="5">NDH-1 is composed of 14 different subunits. Subunits NuoA, H, J, K, L, M, N constitute the membrane sector of the complex.</text>
</comment>
<organism evidence="7 8">
    <name type="scientific">Olivibacter oleidegradans</name>
    <dbReference type="NCBI Taxonomy" id="760123"/>
    <lineage>
        <taxon>Bacteria</taxon>
        <taxon>Pseudomonadati</taxon>
        <taxon>Bacteroidota</taxon>
        <taxon>Sphingobacteriia</taxon>
        <taxon>Sphingobacteriales</taxon>
        <taxon>Sphingobacteriaceae</taxon>
        <taxon>Olivibacter</taxon>
    </lineage>
</organism>
<keyword evidence="5" id="KW-1003">Cell membrane</keyword>
<reference evidence="7 8" key="1">
    <citation type="submission" date="2024-09" db="EMBL/GenBank/DDBJ databases">
        <authorList>
            <person name="Sun Q."/>
            <person name="Mori K."/>
        </authorList>
    </citation>
    <scope>NUCLEOTIDE SEQUENCE [LARGE SCALE GENOMIC DNA]</scope>
    <source>
        <strain evidence="7 8">CCM 7765</strain>
    </source>
</reference>
<comment type="similarity">
    <text evidence="5 6">Belongs to the complex I subunit 1 family.</text>
</comment>
<feature type="transmembrane region" description="Helical" evidence="5">
    <location>
        <begin position="255"/>
        <end position="281"/>
    </location>
</feature>
<evidence type="ECO:0000256" key="3">
    <source>
        <dbReference type="ARBA" id="ARBA00022989"/>
    </source>
</evidence>
<proteinExistence type="inferred from homology"/>
<dbReference type="InterPro" id="IPR018086">
    <property type="entry name" value="NADH_UbQ_OxRdtase_su1_CS"/>
</dbReference>
<feature type="transmembrane region" description="Helical" evidence="5">
    <location>
        <begin position="342"/>
        <end position="360"/>
    </location>
</feature>
<dbReference type="PANTHER" id="PTHR11432">
    <property type="entry name" value="NADH DEHYDROGENASE SUBUNIT 1"/>
    <property type="match status" value="1"/>
</dbReference>
<keyword evidence="4 5" id="KW-0472">Membrane</keyword>
<feature type="transmembrane region" description="Helical" evidence="5">
    <location>
        <begin position="115"/>
        <end position="136"/>
    </location>
</feature>
<dbReference type="NCBIfam" id="NF004741">
    <property type="entry name" value="PRK06076.1-2"/>
    <property type="match status" value="1"/>
</dbReference>
<dbReference type="Proteomes" id="UP001589774">
    <property type="component" value="Unassembled WGS sequence"/>
</dbReference>
<dbReference type="InterPro" id="IPR001694">
    <property type="entry name" value="NADH_UbQ_OxRdtase_su1/FPO"/>
</dbReference>
<feature type="transmembrane region" description="Helical" evidence="5">
    <location>
        <begin position="148"/>
        <end position="169"/>
    </location>
</feature>
<dbReference type="EC" id="7.1.1.-" evidence="5"/>
<comment type="function">
    <text evidence="5">NDH-1 shuttles electrons from NADH, via FMN and iron-sulfur (Fe-S) centers, to quinones in the respiratory chain. The immediate electron acceptor for the enzyme in this species is believed to be ubiquinone. Couples the redox reaction to proton translocation (for every two electrons transferred, four hydrogen ions are translocated across the cytoplasmic membrane), and thus conserves the redox energy in a proton gradient. This subunit may bind ubiquinone.</text>
</comment>
<evidence type="ECO:0000256" key="2">
    <source>
        <dbReference type="ARBA" id="ARBA00022692"/>
    </source>
</evidence>
<comment type="caution">
    <text evidence="5">Lacks conserved residue(s) required for the propagation of feature annotation.</text>
</comment>
<evidence type="ECO:0000256" key="6">
    <source>
        <dbReference type="RuleBase" id="RU000471"/>
    </source>
</evidence>
<feature type="transmembrane region" description="Helical" evidence="5">
    <location>
        <begin position="301"/>
        <end position="322"/>
    </location>
</feature>
<name>A0ABV6HHF5_9SPHI</name>
<keyword evidence="5" id="KW-0830">Ubiquinone</keyword>
<feature type="transmembrane region" description="Helical" evidence="5">
    <location>
        <begin position="80"/>
        <end position="103"/>
    </location>
</feature>